<keyword evidence="4" id="KW-1185">Reference proteome</keyword>
<proteinExistence type="predicted"/>
<reference evidence="3 4" key="1">
    <citation type="submission" date="2020-03" db="EMBL/GenBank/DDBJ databases">
        <title>Whole genome shotgun sequence of Phytohabitans rumicis NBRC 108638.</title>
        <authorList>
            <person name="Komaki H."/>
            <person name="Tamura T."/>
        </authorList>
    </citation>
    <scope>NUCLEOTIDE SEQUENCE [LARGE SCALE GENOMIC DNA]</scope>
    <source>
        <strain evidence="3 4">NBRC 108638</strain>
    </source>
</reference>
<comment type="caution">
    <text evidence="3">The sequence shown here is derived from an EMBL/GenBank/DDBJ whole genome shotgun (WGS) entry which is preliminary data.</text>
</comment>
<dbReference type="Pfam" id="PF14016">
    <property type="entry name" value="DUF4232"/>
    <property type="match status" value="1"/>
</dbReference>
<dbReference type="InterPro" id="IPR025326">
    <property type="entry name" value="DUF4232"/>
</dbReference>
<sequence length="241" mass="25207">MTRVAGIVAVSTALVLLAGCTDEGPKPNPTPPGPTATASPACPSPGVTLTAGQVDVAMGLRAMRVEMVNCGSQPYTANGYPTLQVLDADRRHLDVAVVQGTARISRITGFDGPPQPVTLAPGARASAVVVWRNTVTDANVPATTGTHLAMAPAAGQPVQVLSPAGGVDLGTTGTIATSPWVPRPDPFRGQGGDRPVAARWPSTRASRYCMRLRRFFDRRRSRACCFRRYSLGSGHAGLRAR</sequence>
<organism evidence="3 4">
    <name type="scientific">Phytohabitans rumicis</name>
    <dbReference type="NCBI Taxonomy" id="1076125"/>
    <lineage>
        <taxon>Bacteria</taxon>
        <taxon>Bacillati</taxon>
        <taxon>Actinomycetota</taxon>
        <taxon>Actinomycetes</taxon>
        <taxon>Micromonosporales</taxon>
        <taxon>Micromonosporaceae</taxon>
    </lineage>
</organism>
<dbReference type="PROSITE" id="PS51257">
    <property type="entry name" value="PROKAR_LIPOPROTEIN"/>
    <property type="match status" value="1"/>
</dbReference>
<reference evidence="3 4" key="2">
    <citation type="submission" date="2020-03" db="EMBL/GenBank/DDBJ databases">
        <authorList>
            <person name="Ichikawa N."/>
            <person name="Kimura A."/>
            <person name="Kitahashi Y."/>
            <person name="Uohara A."/>
        </authorList>
    </citation>
    <scope>NUCLEOTIDE SEQUENCE [LARGE SCALE GENOMIC DNA]</scope>
    <source>
        <strain evidence="3 4">NBRC 108638</strain>
    </source>
</reference>
<feature type="region of interest" description="Disordered" evidence="1">
    <location>
        <begin position="23"/>
        <end position="42"/>
    </location>
</feature>
<name>A0A6V8LEF0_9ACTN</name>
<gene>
    <name evidence="3" type="ORF">Prum_092640</name>
</gene>
<evidence type="ECO:0000313" key="4">
    <source>
        <dbReference type="Proteomes" id="UP000482960"/>
    </source>
</evidence>
<dbReference type="AlphaFoldDB" id="A0A6V8LEF0"/>
<evidence type="ECO:0000313" key="3">
    <source>
        <dbReference type="EMBL" id="GFJ95622.1"/>
    </source>
</evidence>
<protein>
    <recommendedName>
        <fullName evidence="2">DUF4232 domain-containing protein</fullName>
    </recommendedName>
</protein>
<accession>A0A6V8LEF0</accession>
<evidence type="ECO:0000259" key="2">
    <source>
        <dbReference type="Pfam" id="PF14016"/>
    </source>
</evidence>
<dbReference type="RefSeq" id="WP_173084893.1">
    <property type="nucleotide sequence ID" value="NZ_BLPG01000002.1"/>
</dbReference>
<dbReference type="Proteomes" id="UP000482960">
    <property type="component" value="Unassembled WGS sequence"/>
</dbReference>
<evidence type="ECO:0000256" key="1">
    <source>
        <dbReference type="SAM" id="MobiDB-lite"/>
    </source>
</evidence>
<feature type="region of interest" description="Disordered" evidence="1">
    <location>
        <begin position="173"/>
        <end position="198"/>
    </location>
</feature>
<feature type="domain" description="DUF4232" evidence="2">
    <location>
        <begin position="42"/>
        <end position="180"/>
    </location>
</feature>
<dbReference type="EMBL" id="BLPG01000002">
    <property type="protein sequence ID" value="GFJ95622.1"/>
    <property type="molecule type" value="Genomic_DNA"/>
</dbReference>